<proteinExistence type="predicted"/>
<organism evidence="1 2">
    <name type="scientific">Dioscorea alata</name>
    <name type="common">Purple yam</name>
    <dbReference type="NCBI Taxonomy" id="55571"/>
    <lineage>
        <taxon>Eukaryota</taxon>
        <taxon>Viridiplantae</taxon>
        <taxon>Streptophyta</taxon>
        <taxon>Embryophyta</taxon>
        <taxon>Tracheophyta</taxon>
        <taxon>Spermatophyta</taxon>
        <taxon>Magnoliopsida</taxon>
        <taxon>Liliopsida</taxon>
        <taxon>Dioscoreales</taxon>
        <taxon>Dioscoreaceae</taxon>
        <taxon>Dioscorea</taxon>
    </lineage>
</organism>
<keyword evidence="2" id="KW-1185">Reference proteome</keyword>
<evidence type="ECO:0000313" key="1">
    <source>
        <dbReference type="EMBL" id="KAH7657751.1"/>
    </source>
</evidence>
<evidence type="ECO:0000313" key="2">
    <source>
        <dbReference type="Proteomes" id="UP000827976"/>
    </source>
</evidence>
<reference evidence="2" key="1">
    <citation type="journal article" date="2022" name="Nat. Commun.">
        <title>Chromosome evolution and the genetic basis of agronomically important traits in greater yam.</title>
        <authorList>
            <person name="Bredeson J.V."/>
            <person name="Lyons J.B."/>
            <person name="Oniyinde I.O."/>
            <person name="Okereke N.R."/>
            <person name="Kolade O."/>
            <person name="Nnabue I."/>
            <person name="Nwadili C.O."/>
            <person name="Hribova E."/>
            <person name="Parker M."/>
            <person name="Nwogha J."/>
            <person name="Shu S."/>
            <person name="Carlson J."/>
            <person name="Kariba R."/>
            <person name="Muthemba S."/>
            <person name="Knop K."/>
            <person name="Barton G.J."/>
            <person name="Sherwood A.V."/>
            <person name="Lopez-Montes A."/>
            <person name="Asiedu R."/>
            <person name="Jamnadass R."/>
            <person name="Muchugi A."/>
            <person name="Goodstein D."/>
            <person name="Egesi C.N."/>
            <person name="Featherston J."/>
            <person name="Asfaw A."/>
            <person name="Simpson G.G."/>
            <person name="Dolezel J."/>
            <person name="Hendre P.S."/>
            <person name="Van Deynze A."/>
            <person name="Kumar P.L."/>
            <person name="Obidiegwu J.E."/>
            <person name="Bhattacharjee R."/>
            <person name="Rokhsar D.S."/>
        </authorList>
    </citation>
    <scope>NUCLEOTIDE SEQUENCE [LARGE SCALE GENOMIC DNA]</scope>
    <source>
        <strain evidence="2">cv. TDa95/00328</strain>
    </source>
</reference>
<gene>
    <name evidence="1" type="ORF">IHE45_17G042300</name>
</gene>
<name>A0ACB7UBR5_DIOAL</name>
<comment type="caution">
    <text evidence="1">The sequence shown here is derived from an EMBL/GenBank/DDBJ whole genome shotgun (WGS) entry which is preliminary data.</text>
</comment>
<protein>
    <submittedName>
        <fullName evidence="1">TPR-like protein</fullName>
    </submittedName>
</protein>
<dbReference type="Proteomes" id="UP000827976">
    <property type="component" value="Chromosome 17"/>
</dbReference>
<sequence length="876" mass="98347">MPVMASAPQAPASNSSFPWFPSSSLQKPLFCHPLLSLRPSPASLSTSRSSKTIAKSFTLLAEKQTNDINAEIQRLCKTGNLKQAMDSISRMDCEFSNLELETYCAVLELCAELGSLADGRKVHSILSSSETEIDSVLSSKLAFMYLKCGDLIQGRRFIEGLQSKDHPFLWNLLMYEYARNGDCEASVDVFERMWSVGIRPNSHTFSCILKCFANLKRVREGEKVHGFLLKLGFDAYNAVGNALVSMYSKCGSIESAVLMFDEMPDKDIISWNSIVNGCVLNGVAEMAVELFAKMWFEGIRMDLATLVSVLPALAEKGWLWPGTVVHGYLIKCGLGKEITLCNSLLNMYCKCGMLESAERVFERMGEKSVVSWTSMISGYTRDGRFDEAIALFGKMEAEGTQPDLYAITTMLHACACHSAIEHGKSVHDYVSRNGLESNLFVTNALMDMYAKCGNMEDARSVFDRTINKDIVSWNTLIAGYSKNSFPNEALVLFSEMRHRMKPNCVTMACILSACGSISSLERGREIHGHILRSGSLLDGHVANALVDMYAKCGALGLARRLFDRMVMKDLISWTVMIAGYGMHGCGKEAIAIFNEMKQEGIPPDEVSFIAILYACSHSGLTEEGWRFFNIMRYEYKIEPKLEHYACIVDLFSRAGQLTKAYKFIESMPIKPDSTVWGALLCGCRIHRDVKLAERVAEHVFDLEPENTGYYILLANIYAEAEKWESVKKLRKRIAGRRLKKNPGCSWIEIKSRVQIFVSGDKSHPHSKKIELFLKRVQKRMKDEGHFPKKMYALMNADDSIREEALCGHSEKLAIAYGILNSSKGKPIRVTKNLRVCGDCHEVAKFISKITAREIILRDSNRFHHFKEGKCSCRGYW</sequence>
<dbReference type="EMBL" id="CM037027">
    <property type="protein sequence ID" value="KAH7657751.1"/>
    <property type="molecule type" value="Genomic_DNA"/>
</dbReference>
<accession>A0ACB7UBR5</accession>